<dbReference type="EMBL" id="HACG01034616">
    <property type="protein sequence ID" value="CEK81481.1"/>
    <property type="molecule type" value="Transcribed_RNA"/>
</dbReference>
<evidence type="ECO:0000313" key="1">
    <source>
        <dbReference type="EMBL" id="CEK81481.1"/>
    </source>
</evidence>
<protein>
    <submittedName>
        <fullName evidence="1">Uncharacterized protein</fullName>
    </submittedName>
</protein>
<accession>A0A0B7AND2</accession>
<gene>
    <name evidence="1" type="primary">ORF126283</name>
</gene>
<reference evidence="1" key="1">
    <citation type="submission" date="2014-12" db="EMBL/GenBank/DDBJ databases">
        <title>Insight into the proteome of Arion vulgaris.</title>
        <authorList>
            <person name="Aradska J."/>
            <person name="Bulat T."/>
            <person name="Smidak R."/>
            <person name="Sarate P."/>
            <person name="Gangsoo J."/>
            <person name="Sialana F."/>
            <person name="Bilban M."/>
            <person name="Lubec G."/>
        </authorList>
    </citation>
    <scope>NUCLEOTIDE SEQUENCE</scope>
    <source>
        <tissue evidence="1">Skin</tissue>
    </source>
</reference>
<sequence length="55" mass="6388">MMGTVVNIKLATLTYCVPWYSTDVDRTEICGRTKNFNFNWGLNQNHLSRKQVLLP</sequence>
<dbReference type="AlphaFoldDB" id="A0A0B7AND2"/>
<organism evidence="1">
    <name type="scientific">Arion vulgaris</name>
    <dbReference type="NCBI Taxonomy" id="1028688"/>
    <lineage>
        <taxon>Eukaryota</taxon>
        <taxon>Metazoa</taxon>
        <taxon>Spiralia</taxon>
        <taxon>Lophotrochozoa</taxon>
        <taxon>Mollusca</taxon>
        <taxon>Gastropoda</taxon>
        <taxon>Heterobranchia</taxon>
        <taxon>Euthyneura</taxon>
        <taxon>Panpulmonata</taxon>
        <taxon>Eupulmonata</taxon>
        <taxon>Stylommatophora</taxon>
        <taxon>Helicina</taxon>
        <taxon>Arionoidea</taxon>
        <taxon>Arionidae</taxon>
        <taxon>Arion</taxon>
    </lineage>
</organism>
<name>A0A0B7AND2_9EUPU</name>
<proteinExistence type="predicted"/>